<dbReference type="GO" id="GO:0006811">
    <property type="term" value="P:monoatomic ion transport"/>
    <property type="evidence" value="ECO:0007669"/>
    <property type="project" value="UniProtKB-KW"/>
</dbReference>
<evidence type="ECO:0000256" key="7">
    <source>
        <dbReference type="ARBA" id="ARBA00023065"/>
    </source>
</evidence>
<comment type="subcellular location">
    <subcellularLocation>
        <location evidence="1">Cell outer membrane</location>
        <topology evidence="1">Multi-pass membrane protein</topology>
    </subcellularLocation>
</comment>
<dbReference type="PANTHER" id="PTHR34501:SF9">
    <property type="entry name" value="MAJOR OUTER MEMBRANE PROTEIN P.IA"/>
    <property type="match status" value="1"/>
</dbReference>
<keyword evidence="6 11" id="KW-0732">Signal</keyword>
<dbReference type="InterPro" id="IPR050298">
    <property type="entry name" value="Gram-neg_bact_OMP"/>
</dbReference>
<feature type="chain" id="PRO_5011120764" evidence="11">
    <location>
        <begin position="22"/>
        <end position="362"/>
    </location>
</feature>
<evidence type="ECO:0000256" key="5">
    <source>
        <dbReference type="ARBA" id="ARBA00022692"/>
    </source>
</evidence>
<dbReference type="Pfam" id="PF13609">
    <property type="entry name" value="Porin_4"/>
    <property type="match status" value="1"/>
</dbReference>
<evidence type="ECO:0000256" key="1">
    <source>
        <dbReference type="ARBA" id="ARBA00004571"/>
    </source>
</evidence>
<evidence type="ECO:0000256" key="10">
    <source>
        <dbReference type="ARBA" id="ARBA00023237"/>
    </source>
</evidence>
<evidence type="ECO:0000256" key="2">
    <source>
        <dbReference type="ARBA" id="ARBA00011233"/>
    </source>
</evidence>
<reference evidence="14" key="1">
    <citation type="submission" date="2016-01" db="EMBL/GenBank/DDBJ databases">
        <authorList>
            <person name="Peeters C."/>
        </authorList>
    </citation>
    <scope>NUCLEOTIDE SEQUENCE [LARGE SCALE GENOMIC DNA]</scope>
</reference>
<evidence type="ECO:0000256" key="3">
    <source>
        <dbReference type="ARBA" id="ARBA00022448"/>
    </source>
</evidence>
<dbReference type="InterPro" id="IPR033900">
    <property type="entry name" value="Gram_neg_porin_domain"/>
</dbReference>
<dbReference type="RefSeq" id="WP_053570451.1">
    <property type="nucleotide sequence ID" value="NZ_FCNY02000008.1"/>
</dbReference>
<keyword evidence="14" id="KW-1185">Reference proteome</keyword>
<dbReference type="GO" id="GO:0015288">
    <property type="term" value="F:porin activity"/>
    <property type="evidence" value="ECO:0007669"/>
    <property type="project" value="UniProtKB-KW"/>
</dbReference>
<keyword evidence="10" id="KW-0998">Cell outer membrane</keyword>
<keyword evidence="5" id="KW-0812">Transmembrane</keyword>
<evidence type="ECO:0000256" key="6">
    <source>
        <dbReference type="ARBA" id="ARBA00022729"/>
    </source>
</evidence>
<dbReference type="Gene3D" id="2.40.160.10">
    <property type="entry name" value="Porin"/>
    <property type="match status" value="1"/>
</dbReference>
<dbReference type="SUPFAM" id="SSF56935">
    <property type="entry name" value="Porins"/>
    <property type="match status" value="1"/>
</dbReference>
<dbReference type="InterPro" id="IPR023614">
    <property type="entry name" value="Porin_dom_sf"/>
</dbReference>
<dbReference type="CDD" id="cd00342">
    <property type="entry name" value="gram_neg_porins"/>
    <property type="match status" value="1"/>
</dbReference>
<dbReference type="Proteomes" id="UP000054740">
    <property type="component" value="Unassembled WGS sequence"/>
</dbReference>
<comment type="subunit">
    <text evidence="2">Homotrimer.</text>
</comment>
<evidence type="ECO:0000313" key="13">
    <source>
        <dbReference type="EMBL" id="SAL45623.1"/>
    </source>
</evidence>
<protein>
    <submittedName>
        <fullName evidence="13">Porin</fullName>
    </submittedName>
</protein>
<feature type="domain" description="Porin" evidence="12">
    <location>
        <begin position="8"/>
        <end position="328"/>
    </location>
</feature>
<keyword evidence="4" id="KW-1134">Transmembrane beta strand</keyword>
<dbReference type="EMBL" id="FCNY02000008">
    <property type="protein sequence ID" value="SAL45623.1"/>
    <property type="molecule type" value="Genomic_DNA"/>
</dbReference>
<evidence type="ECO:0000256" key="11">
    <source>
        <dbReference type="SAM" id="SignalP"/>
    </source>
</evidence>
<organism evidence="13 14">
    <name type="scientific">Caballeronia cordobensis</name>
    <name type="common">Burkholderia cordobensis</name>
    <dbReference type="NCBI Taxonomy" id="1353886"/>
    <lineage>
        <taxon>Bacteria</taxon>
        <taxon>Pseudomonadati</taxon>
        <taxon>Pseudomonadota</taxon>
        <taxon>Betaproteobacteria</taxon>
        <taxon>Burkholderiales</taxon>
        <taxon>Burkholderiaceae</taxon>
        <taxon>Caballeronia</taxon>
    </lineage>
</organism>
<evidence type="ECO:0000256" key="8">
    <source>
        <dbReference type="ARBA" id="ARBA00023114"/>
    </source>
</evidence>
<keyword evidence="8" id="KW-0626">Porin</keyword>
<dbReference type="GO" id="GO:0009279">
    <property type="term" value="C:cell outer membrane"/>
    <property type="evidence" value="ECO:0007669"/>
    <property type="project" value="UniProtKB-SubCell"/>
</dbReference>
<accession>A0A158HNH1</accession>
<sequence>MNKSPAALALAMLSVAANVHAQSSVTLYGSLDAGVGYVSNLRGGRAFIAQQGTLQADRWGLTGTEDLGGGLKTVFKLESGFSTITGAMSSAGTLFNRQAYVGLSESRIGAITLGRQTDFHFEMLGPLSTAQTLGDFSAFHPGNIDGLGNTVPVELSNTVKFRSRTFAGVTIGAMYGFTNQSSSTTGRSFSFGATYAYGPLNLAAAYSEYRDRTFNLANGLGLTRFEGVTLPVNGTFVAENVRNAGIGGSYQLGRVQLHALLTQVRIEARGRSENYLAIDGGANVQITPAYMIGAGAWTTTLAGQRWTQVTIANVYSLSKLTQLYADVMVEQASSGAVASTLGIGPSSSNRQTVVLAGIHHLF</sequence>
<keyword evidence="3" id="KW-0813">Transport</keyword>
<dbReference type="AlphaFoldDB" id="A0A158HNH1"/>
<keyword evidence="7" id="KW-0406">Ion transport</keyword>
<keyword evidence="9" id="KW-0472">Membrane</keyword>
<evidence type="ECO:0000256" key="4">
    <source>
        <dbReference type="ARBA" id="ARBA00022452"/>
    </source>
</evidence>
<evidence type="ECO:0000313" key="14">
    <source>
        <dbReference type="Proteomes" id="UP000054740"/>
    </source>
</evidence>
<proteinExistence type="predicted"/>
<evidence type="ECO:0000256" key="9">
    <source>
        <dbReference type="ARBA" id="ARBA00023136"/>
    </source>
</evidence>
<evidence type="ECO:0000259" key="12">
    <source>
        <dbReference type="Pfam" id="PF13609"/>
    </source>
</evidence>
<dbReference type="PANTHER" id="PTHR34501">
    <property type="entry name" value="PROTEIN YDDL-RELATED"/>
    <property type="match status" value="1"/>
</dbReference>
<feature type="signal peptide" evidence="11">
    <location>
        <begin position="1"/>
        <end position="21"/>
    </location>
</feature>
<dbReference type="GO" id="GO:0046930">
    <property type="term" value="C:pore complex"/>
    <property type="evidence" value="ECO:0007669"/>
    <property type="project" value="UniProtKB-KW"/>
</dbReference>
<gene>
    <name evidence="13" type="ORF">AWB70_03560</name>
</gene>
<name>A0A158HNH1_CABCO</name>